<dbReference type="Pfam" id="PF00512">
    <property type="entry name" value="HisKA"/>
    <property type="match status" value="1"/>
</dbReference>
<feature type="chain" id="PRO_5015578390" description="histidine kinase" evidence="12">
    <location>
        <begin position="20"/>
        <end position="581"/>
    </location>
</feature>
<dbReference type="InterPro" id="IPR036097">
    <property type="entry name" value="HisK_dim/P_sf"/>
</dbReference>
<comment type="catalytic activity">
    <reaction evidence="1">
        <text>ATP + protein L-histidine = ADP + protein N-phospho-L-histidine.</text>
        <dbReference type="EC" id="2.7.13.3"/>
    </reaction>
</comment>
<dbReference type="PANTHER" id="PTHR45436:SF5">
    <property type="entry name" value="SENSOR HISTIDINE KINASE TRCS"/>
    <property type="match status" value="1"/>
</dbReference>
<dbReference type="EMBL" id="PSNW01000016">
    <property type="protein sequence ID" value="PPE72048.1"/>
    <property type="molecule type" value="Genomic_DNA"/>
</dbReference>
<dbReference type="PANTHER" id="PTHR45436">
    <property type="entry name" value="SENSOR HISTIDINE KINASE YKOH"/>
    <property type="match status" value="1"/>
</dbReference>
<feature type="domain" description="Histidine kinase" evidence="13">
    <location>
        <begin position="370"/>
        <end position="577"/>
    </location>
</feature>
<name>A0A2S5TB28_9GAMM</name>
<evidence type="ECO:0000313" key="16">
    <source>
        <dbReference type="Proteomes" id="UP000238220"/>
    </source>
</evidence>
<dbReference type="Pfam" id="PF00672">
    <property type="entry name" value="HAMP"/>
    <property type="match status" value="1"/>
</dbReference>
<dbReference type="Gene3D" id="6.10.340.10">
    <property type="match status" value="1"/>
</dbReference>
<organism evidence="15 16">
    <name type="scientific">Solimonas fluminis</name>
    <dbReference type="NCBI Taxonomy" id="2086571"/>
    <lineage>
        <taxon>Bacteria</taxon>
        <taxon>Pseudomonadati</taxon>
        <taxon>Pseudomonadota</taxon>
        <taxon>Gammaproteobacteria</taxon>
        <taxon>Nevskiales</taxon>
        <taxon>Nevskiaceae</taxon>
        <taxon>Solimonas</taxon>
    </lineage>
</organism>
<feature type="transmembrane region" description="Helical" evidence="11">
    <location>
        <begin position="277"/>
        <end position="300"/>
    </location>
</feature>
<sequence>MFAFLLVSLLPAVALTRLAFDRSRAAMLGEIEQGVMRSTAAVSAEADQLLYERLLNATTWNHLEVMQDLRIDDVDKRLSSFLSEMKLRYGGTYRALHAVDAQGRIVASSDAARIGQVHAAPRPWAQAALPGGLVRVERPRKEAEGRIMLLRVAIPSQFEDGDAGDLLLEFDWAAMQAVLDHASDATRQLLLVDTGGLPLGASSGLLPQIDRDRSLPAGWWPPPGGLHAFDRDGHPYAEGAVIVGHARSPGLGRFPGLGWSYLMLQSRQVALAPVQRMAWAFAGLLAVTALVTILASLLVAGKIARPVLALTDFTRRYAQPSERPQLPEGGPAEIGELGRSFVRLVDDLAHSQQTLAQASKLAAVGEVTALLAHEVRTPLGILRSSAQTLRQEEGLGPEARELLQIIDSETGRLNRLVSSLLDSARTRSPQFAAVDLHALARHAATLLNTQLRDRRIRFELDLQASQSMLDADGEQLTQVLLNLTMNALQILPPEGRIEIASRNEPGRLLVEVSDDGPGIAAADRGRIFDPFVFKREGGLGLGLAVVRQILRQHGGDISAGESRLGGACFRFWLPLQGTRIP</sequence>
<keyword evidence="5" id="KW-0808">Transferase</keyword>
<dbReference type="InterPro" id="IPR050428">
    <property type="entry name" value="TCS_sensor_his_kinase"/>
</dbReference>
<dbReference type="GO" id="GO:0005886">
    <property type="term" value="C:plasma membrane"/>
    <property type="evidence" value="ECO:0007669"/>
    <property type="project" value="TreeGrafter"/>
</dbReference>
<dbReference type="Proteomes" id="UP000238220">
    <property type="component" value="Unassembled WGS sequence"/>
</dbReference>
<dbReference type="AlphaFoldDB" id="A0A2S5TB28"/>
<dbReference type="Gene3D" id="3.30.565.10">
    <property type="entry name" value="Histidine kinase-like ATPase, C-terminal domain"/>
    <property type="match status" value="1"/>
</dbReference>
<evidence type="ECO:0000256" key="6">
    <source>
        <dbReference type="ARBA" id="ARBA00022692"/>
    </source>
</evidence>
<gene>
    <name evidence="15" type="ORF">C3942_20345</name>
</gene>
<dbReference type="SMART" id="SM00304">
    <property type="entry name" value="HAMP"/>
    <property type="match status" value="1"/>
</dbReference>
<protein>
    <recommendedName>
        <fullName evidence="3">histidine kinase</fullName>
        <ecNumber evidence="3">2.7.13.3</ecNumber>
    </recommendedName>
</protein>
<evidence type="ECO:0000313" key="15">
    <source>
        <dbReference type="EMBL" id="PPE72048.1"/>
    </source>
</evidence>
<dbReference type="SUPFAM" id="SSF47384">
    <property type="entry name" value="Homodimeric domain of signal transducing histidine kinase"/>
    <property type="match status" value="1"/>
</dbReference>
<evidence type="ECO:0000259" key="13">
    <source>
        <dbReference type="PROSITE" id="PS50109"/>
    </source>
</evidence>
<dbReference type="InterPro" id="IPR003660">
    <property type="entry name" value="HAMP_dom"/>
</dbReference>
<keyword evidence="8 11" id="KW-1133">Transmembrane helix</keyword>
<evidence type="ECO:0000256" key="10">
    <source>
        <dbReference type="ARBA" id="ARBA00023136"/>
    </source>
</evidence>
<dbReference type="PROSITE" id="PS50885">
    <property type="entry name" value="HAMP"/>
    <property type="match status" value="1"/>
</dbReference>
<dbReference type="SUPFAM" id="SSF55874">
    <property type="entry name" value="ATPase domain of HSP90 chaperone/DNA topoisomerase II/histidine kinase"/>
    <property type="match status" value="1"/>
</dbReference>
<dbReference type="Gene3D" id="1.10.287.130">
    <property type="match status" value="1"/>
</dbReference>
<dbReference type="InterPro" id="IPR036890">
    <property type="entry name" value="HATPase_C_sf"/>
</dbReference>
<evidence type="ECO:0000256" key="8">
    <source>
        <dbReference type="ARBA" id="ARBA00022989"/>
    </source>
</evidence>
<evidence type="ECO:0000256" key="5">
    <source>
        <dbReference type="ARBA" id="ARBA00022679"/>
    </source>
</evidence>
<keyword evidence="7 15" id="KW-0418">Kinase</keyword>
<dbReference type="Pfam" id="PF02518">
    <property type="entry name" value="HATPase_c"/>
    <property type="match status" value="1"/>
</dbReference>
<keyword evidence="4" id="KW-0597">Phosphoprotein</keyword>
<proteinExistence type="predicted"/>
<feature type="domain" description="HAMP" evidence="14">
    <location>
        <begin position="301"/>
        <end position="353"/>
    </location>
</feature>
<accession>A0A2S5TB28</accession>
<evidence type="ECO:0000256" key="12">
    <source>
        <dbReference type="SAM" id="SignalP"/>
    </source>
</evidence>
<evidence type="ECO:0000256" key="4">
    <source>
        <dbReference type="ARBA" id="ARBA00022553"/>
    </source>
</evidence>
<keyword evidence="10 11" id="KW-0472">Membrane</keyword>
<dbReference type="PRINTS" id="PR00344">
    <property type="entry name" value="BCTRLSENSOR"/>
</dbReference>
<evidence type="ECO:0000256" key="2">
    <source>
        <dbReference type="ARBA" id="ARBA00004370"/>
    </source>
</evidence>
<dbReference type="EC" id="2.7.13.3" evidence="3"/>
<dbReference type="CDD" id="cd00075">
    <property type="entry name" value="HATPase"/>
    <property type="match status" value="1"/>
</dbReference>
<evidence type="ECO:0000256" key="1">
    <source>
        <dbReference type="ARBA" id="ARBA00000085"/>
    </source>
</evidence>
<keyword evidence="12" id="KW-0732">Signal</keyword>
<dbReference type="CDD" id="cd00082">
    <property type="entry name" value="HisKA"/>
    <property type="match status" value="1"/>
</dbReference>
<evidence type="ECO:0000259" key="14">
    <source>
        <dbReference type="PROSITE" id="PS50885"/>
    </source>
</evidence>
<comment type="subcellular location">
    <subcellularLocation>
        <location evidence="2">Membrane</location>
    </subcellularLocation>
</comment>
<dbReference type="InterPro" id="IPR003661">
    <property type="entry name" value="HisK_dim/P_dom"/>
</dbReference>
<keyword evidence="6 11" id="KW-0812">Transmembrane</keyword>
<dbReference type="CDD" id="cd06225">
    <property type="entry name" value="HAMP"/>
    <property type="match status" value="1"/>
</dbReference>
<keyword evidence="9" id="KW-0902">Two-component regulatory system</keyword>
<keyword evidence="16" id="KW-1185">Reference proteome</keyword>
<reference evidence="15 16" key="1">
    <citation type="submission" date="2018-02" db="EMBL/GenBank/DDBJ databases">
        <title>Genome sequencing of Solimonas sp. HR-BB.</title>
        <authorList>
            <person name="Lee Y."/>
            <person name="Jeon C.O."/>
        </authorList>
    </citation>
    <scope>NUCLEOTIDE SEQUENCE [LARGE SCALE GENOMIC DNA]</scope>
    <source>
        <strain evidence="15 16">HR-BB</strain>
    </source>
</reference>
<dbReference type="InterPro" id="IPR004358">
    <property type="entry name" value="Sig_transdc_His_kin-like_C"/>
</dbReference>
<evidence type="ECO:0000256" key="9">
    <source>
        <dbReference type="ARBA" id="ARBA00023012"/>
    </source>
</evidence>
<dbReference type="InterPro" id="IPR005467">
    <property type="entry name" value="His_kinase_dom"/>
</dbReference>
<evidence type="ECO:0000256" key="3">
    <source>
        <dbReference type="ARBA" id="ARBA00012438"/>
    </source>
</evidence>
<dbReference type="PROSITE" id="PS50109">
    <property type="entry name" value="HIS_KIN"/>
    <property type="match status" value="1"/>
</dbReference>
<dbReference type="InterPro" id="IPR003594">
    <property type="entry name" value="HATPase_dom"/>
</dbReference>
<dbReference type="GO" id="GO:0000155">
    <property type="term" value="F:phosphorelay sensor kinase activity"/>
    <property type="evidence" value="ECO:0007669"/>
    <property type="project" value="InterPro"/>
</dbReference>
<dbReference type="SMART" id="SM00388">
    <property type="entry name" value="HisKA"/>
    <property type="match status" value="1"/>
</dbReference>
<evidence type="ECO:0000256" key="11">
    <source>
        <dbReference type="SAM" id="Phobius"/>
    </source>
</evidence>
<comment type="caution">
    <text evidence="15">The sequence shown here is derived from an EMBL/GenBank/DDBJ whole genome shotgun (WGS) entry which is preliminary data.</text>
</comment>
<feature type="signal peptide" evidence="12">
    <location>
        <begin position="1"/>
        <end position="19"/>
    </location>
</feature>
<dbReference type="SMART" id="SM00387">
    <property type="entry name" value="HATPase_c"/>
    <property type="match status" value="1"/>
</dbReference>
<evidence type="ECO:0000256" key="7">
    <source>
        <dbReference type="ARBA" id="ARBA00022777"/>
    </source>
</evidence>